<organism evidence="1 2">
    <name type="scientific">Mycolicibacter algericus</name>
    <name type="common">Mycobacterium algericum</name>
    <dbReference type="NCBI Taxonomy" id="1288388"/>
    <lineage>
        <taxon>Bacteria</taxon>
        <taxon>Bacillati</taxon>
        <taxon>Actinomycetota</taxon>
        <taxon>Actinomycetes</taxon>
        <taxon>Mycobacteriales</taxon>
        <taxon>Mycobacteriaceae</taxon>
        <taxon>Mycolicibacter</taxon>
    </lineage>
</organism>
<evidence type="ECO:0000313" key="1">
    <source>
        <dbReference type="EMBL" id="GFG87754.1"/>
    </source>
</evidence>
<gene>
    <name evidence="1" type="ORF">MALGJ_44300</name>
</gene>
<dbReference type="Proteomes" id="UP000465305">
    <property type="component" value="Unassembled WGS sequence"/>
</dbReference>
<evidence type="ECO:0000313" key="2">
    <source>
        <dbReference type="Proteomes" id="UP000465305"/>
    </source>
</evidence>
<sequence length="92" mass="9851">MAMAEAVTVGVVAMARTDALQRQVERGEMEAPTAHRANQVHPGRAISRYKPAAAFAVVRDASAGPARSFPSLENDGLMRLRQLAAFGLSFQV</sequence>
<dbReference type="EMBL" id="BLKY01000001">
    <property type="protein sequence ID" value="GFG87754.1"/>
    <property type="molecule type" value="Genomic_DNA"/>
</dbReference>
<comment type="caution">
    <text evidence="1">The sequence shown here is derived from an EMBL/GenBank/DDBJ whole genome shotgun (WGS) entry which is preliminary data.</text>
</comment>
<dbReference type="AlphaFoldDB" id="A0A7I9YGI1"/>
<name>A0A7I9YGI1_MYCAL</name>
<reference evidence="1 2" key="1">
    <citation type="journal article" date="2019" name="Emerg. Microbes Infect.">
        <title>Comprehensive subspecies identification of 175 nontuberculous mycobacteria species based on 7547 genomic profiles.</title>
        <authorList>
            <person name="Matsumoto Y."/>
            <person name="Kinjo T."/>
            <person name="Motooka D."/>
            <person name="Nabeya D."/>
            <person name="Jung N."/>
            <person name="Uechi K."/>
            <person name="Horii T."/>
            <person name="Iida T."/>
            <person name="Fujita J."/>
            <person name="Nakamura S."/>
        </authorList>
    </citation>
    <scope>NUCLEOTIDE SEQUENCE [LARGE SCALE GENOMIC DNA]</scope>
    <source>
        <strain evidence="1 2">JCM 30723</strain>
    </source>
</reference>
<accession>A0A7I9YGI1</accession>
<proteinExistence type="predicted"/>
<protein>
    <submittedName>
        <fullName evidence="1">Uncharacterized protein</fullName>
    </submittedName>
</protein>